<protein>
    <recommendedName>
        <fullName evidence="3">Lipoprotein</fullName>
    </recommendedName>
</protein>
<dbReference type="PROSITE" id="PS51257">
    <property type="entry name" value="PROKAR_LIPOPROTEIN"/>
    <property type="match status" value="1"/>
</dbReference>
<evidence type="ECO:0008006" key="3">
    <source>
        <dbReference type="Google" id="ProtNLM"/>
    </source>
</evidence>
<dbReference type="Proteomes" id="UP001149821">
    <property type="component" value="Unassembled WGS sequence"/>
</dbReference>
<organism evidence="1 2">
    <name type="scientific">Enterovibrio qingdaonensis</name>
    <dbReference type="NCBI Taxonomy" id="2899818"/>
    <lineage>
        <taxon>Bacteria</taxon>
        <taxon>Pseudomonadati</taxon>
        <taxon>Pseudomonadota</taxon>
        <taxon>Gammaproteobacteria</taxon>
        <taxon>Vibrionales</taxon>
        <taxon>Vibrionaceae</taxon>
        <taxon>Enterovibrio</taxon>
    </lineage>
</organism>
<name>A0ABT5QSW6_9GAMM</name>
<sequence>MKNTLKKSKYLALPLALILVGCGADYPSKSEARSAVETAAVQAAQAMGGLFEIELDDIDLSDCNVVGNEEDGIVSCHVTAKATTTMSLFGESATEVSDFSEQVEFQKIDSEWVAI</sequence>
<dbReference type="EMBL" id="JAJUBB010000018">
    <property type="protein sequence ID" value="MDD1783376.1"/>
    <property type="molecule type" value="Genomic_DNA"/>
</dbReference>
<accession>A0ABT5QSW6</accession>
<keyword evidence="2" id="KW-1185">Reference proteome</keyword>
<proteinExistence type="predicted"/>
<reference evidence="1" key="1">
    <citation type="submission" date="2021-12" db="EMBL/GenBank/DDBJ databases">
        <title>Enterovibrio ZSDZ35 sp. nov. and Enterovibrio ZSDZ42 sp. nov., isolated from coastal seawater in Qingdao.</title>
        <authorList>
            <person name="Zhang P."/>
        </authorList>
    </citation>
    <scope>NUCLEOTIDE SEQUENCE</scope>
    <source>
        <strain evidence="1">ZSDZ35</strain>
    </source>
</reference>
<gene>
    <name evidence="1" type="ORF">LRP49_19580</name>
</gene>
<evidence type="ECO:0000313" key="2">
    <source>
        <dbReference type="Proteomes" id="UP001149821"/>
    </source>
</evidence>
<comment type="caution">
    <text evidence="1">The sequence shown here is derived from an EMBL/GenBank/DDBJ whole genome shotgun (WGS) entry which is preliminary data.</text>
</comment>
<dbReference type="RefSeq" id="WP_274144175.1">
    <property type="nucleotide sequence ID" value="NZ_JAJUBB010000018.1"/>
</dbReference>
<evidence type="ECO:0000313" key="1">
    <source>
        <dbReference type="EMBL" id="MDD1783376.1"/>
    </source>
</evidence>